<dbReference type="PANTHER" id="PTHR43767">
    <property type="entry name" value="LONG-CHAIN-FATTY-ACID--COA LIGASE"/>
    <property type="match status" value="1"/>
</dbReference>
<dbReference type="InterPro" id="IPR000873">
    <property type="entry name" value="AMP-dep_synth/lig_dom"/>
</dbReference>
<dbReference type="EMBL" id="BOOU01000049">
    <property type="protein sequence ID" value="GII78506.1"/>
    <property type="molecule type" value="Genomic_DNA"/>
</dbReference>
<dbReference type="RefSeq" id="WP_203986400.1">
    <property type="nucleotide sequence ID" value="NZ_BOOU01000049.1"/>
</dbReference>
<dbReference type="InterPro" id="IPR045851">
    <property type="entry name" value="AMP-bd_C_sf"/>
</dbReference>
<keyword evidence="4" id="KW-1185">Reference proteome</keyword>
<dbReference type="GO" id="GO:0016878">
    <property type="term" value="F:acid-thiol ligase activity"/>
    <property type="evidence" value="ECO:0007669"/>
    <property type="project" value="UniProtKB-ARBA"/>
</dbReference>
<comment type="caution">
    <text evidence="3">The sequence shown here is derived from an EMBL/GenBank/DDBJ whole genome shotgun (WGS) entry which is preliminary data.</text>
</comment>
<evidence type="ECO:0000313" key="3">
    <source>
        <dbReference type="EMBL" id="GII78506.1"/>
    </source>
</evidence>
<dbReference type="Gene3D" id="3.40.50.12780">
    <property type="entry name" value="N-terminal domain of ligase-like"/>
    <property type="match status" value="1"/>
</dbReference>
<dbReference type="Proteomes" id="UP000655287">
    <property type="component" value="Unassembled WGS sequence"/>
</dbReference>
<organism evidence="3 4">
    <name type="scientific">Sphaerisporangium rufum</name>
    <dbReference type="NCBI Taxonomy" id="1381558"/>
    <lineage>
        <taxon>Bacteria</taxon>
        <taxon>Bacillati</taxon>
        <taxon>Actinomycetota</taxon>
        <taxon>Actinomycetes</taxon>
        <taxon>Streptosporangiales</taxon>
        <taxon>Streptosporangiaceae</taxon>
        <taxon>Sphaerisporangium</taxon>
    </lineage>
</organism>
<feature type="domain" description="AMP-dependent synthetase/ligase" evidence="1">
    <location>
        <begin position="17"/>
        <end position="360"/>
    </location>
</feature>
<name>A0A919UYX8_9ACTN</name>
<dbReference type="InterPro" id="IPR020845">
    <property type="entry name" value="AMP-binding_CS"/>
</dbReference>
<dbReference type="InterPro" id="IPR025110">
    <property type="entry name" value="AMP-bd_C"/>
</dbReference>
<proteinExistence type="predicted"/>
<evidence type="ECO:0000313" key="4">
    <source>
        <dbReference type="Proteomes" id="UP000655287"/>
    </source>
</evidence>
<gene>
    <name evidence="3" type="ORF">Sru01_34880</name>
</gene>
<dbReference type="InterPro" id="IPR050237">
    <property type="entry name" value="ATP-dep_AMP-bd_enzyme"/>
</dbReference>
<dbReference type="PROSITE" id="PS00455">
    <property type="entry name" value="AMP_BINDING"/>
    <property type="match status" value="1"/>
</dbReference>
<reference evidence="3" key="1">
    <citation type="submission" date="2021-01" db="EMBL/GenBank/DDBJ databases">
        <title>Whole genome shotgun sequence of Sphaerisporangium rufum NBRC 109079.</title>
        <authorList>
            <person name="Komaki H."/>
            <person name="Tamura T."/>
        </authorList>
    </citation>
    <scope>NUCLEOTIDE SEQUENCE</scope>
    <source>
        <strain evidence="3">NBRC 109079</strain>
    </source>
</reference>
<dbReference type="Pfam" id="PF13193">
    <property type="entry name" value="AMP-binding_C"/>
    <property type="match status" value="1"/>
</dbReference>
<sequence length="505" mass="52565">MSPAVLAAAPTIPGLLAARARAEPDGVALTVHGAGSLTFAGWDERASAAAAGLAARGVRPGDRVGLVFGEREWDGYAVAYCAVQRAGAVAVPLPAGLPPARLDRLLAHASAARAVHGTDRVPEITTAAPIALPDLESGGGPDPGVPVRPQDPAQILYTSGTTGEPKGVVACHANLTHGTRGQVTDPRRRPLAHSRHFLHAFPIGTNAAQTMLVNMLDARPGALTLPRFTAARFARLIESYRAGTVFLVPSMAIELLNAGVAGRYDLSSVLLLGSTAAALAPPVALGLAAAFPRATIVNYYTSTEAAPAQTTMVFDPERPDSVGRPAAGGTLRILNDGRPVPPGTAGEVWMRSPAAPRGYLGDPDTRGEVFRDGWVRMGDLGRLDEDGYLYLLDRESDIIKSGAFKVSTLRIEAALLDHPAVAEVAVVGVPHPVMGAVPAAAAVARAPVTPAELRTFLAGRLAGHEVPARWTFLPSLPKNPAGKVLKRDLRALLHAQEGDDAADHP</sequence>
<feature type="domain" description="AMP-binding enzyme C-terminal" evidence="2">
    <location>
        <begin position="411"/>
        <end position="483"/>
    </location>
</feature>
<dbReference type="Pfam" id="PF00501">
    <property type="entry name" value="AMP-binding"/>
    <property type="match status" value="1"/>
</dbReference>
<dbReference type="AlphaFoldDB" id="A0A919UYX8"/>
<dbReference type="InterPro" id="IPR042099">
    <property type="entry name" value="ANL_N_sf"/>
</dbReference>
<protein>
    <submittedName>
        <fullName evidence="3">Acyl-CoA synthetase</fullName>
    </submittedName>
</protein>
<dbReference type="PANTHER" id="PTHR43767:SF1">
    <property type="entry name" value="NONRIBOSOMAL PEPTIDE SYNTHASE PES1 (EUROFUNG)-RELATED"/>
    <property type="match status" value="1"/>
</dbReference>
<evidence type="ECO:0000259" key="2">
    <source>
        <dbReference type="Pfam" id="PF13193"/>
    </source>
</evidence>
<accession>A0A919UYX8</accession>
<evidence type="ECO:0000259" key="1">
    <source>
        <dbReference type="Pfam" id="PF00501"/>
    </source>
</evidence>
<dbReference type="Gene3D" id="3.30.300.30">
    <property type="match status" value="1"/>
</dbReference>
<dbReference type="SUPFAM" id="SSF56801">
    <property type="entry name" value="Acetyl-CoA synthetase-like"/>
    <property type="match status" value="1"/>
</dbReference>